<feature type="compositionally biased region" description="Acidic residues" evidence="4">
    <location>
        <begin position="41"/>
        <end position="65"/>
    </location>
</feature>
<reference evidence="7" key="1">
    <citation type="submission" date="2020-10" db="EMBL/GenBank/DDBJ databases">
        <authorList>
            <person name="Gilroy R."/>
        </authorList>
    </citation>
    <scope>NUCLEOTIDE SEQUENCE</scope>
    <source>
        <strain evidence="7">CHK191-8634</strain>
    </source>
</reference>
<accession>A0A9D1IVM2</accession>
<comment type="similarity">
    <text evidence="2">Belongs to the bacterial solute-binding protein SsuA/TauA family.</text>
</comment>
<evidence type="ECO:0000259" key="6">
    <source>
        <dbReference type="Pfam" id="PF09084"/>
    </source>
</evidence>
<organism evidence="7 8">
    <name type="scientific">Candidatus Ventrousia excrementavium</name>
    <dbReference type="NCBI Taxonomy" id="2840961"/>
    <lineage>
        <taxon>Bacteria</taxon>
        <taxon>Bacillati</taxon>
        <taxon>Bacillota</taxon>
        <taxon>Clostridia</taxon>
        <taxon>Eubacteriales</taxon>
        <taxon>Clostridiaceae</taxon>
        <taxon>Clostridiaceae incertae sedis</taxon>
        <taxon>Candidatus Ventrousia</taxon>
    </lineage>
</organism>
<evidence type="ECO:0000313" key="8">
    <source>
        <dbReference type="Proteomes" id="UP000824073"/>
    </source>
</evidence>
<protein>
    <submittedName>
        <fullName evidence="7">ABC transporter substrate-binding protein</fullName>
    </submittedName>
</protein>
<proteinExistence type="inferred from homology"/>
<dbReference type="PANTHER" id="PTHR30024">
    <property type="entry name" value="ALIPHATIC SULFONATES-BINDING PROTEIN-RELATED"/>
    <property type="match status" value="1"/>
</dbReference>
<reference evidence="7" key="2">
    <citation type="journal article" date="2021" name="PeerJ">
        <title>Extensive microbial diversity within the chicken gut microbiome revealed by metagenomics and culture.</title>
        <authorList>
            <person name="Gilroy R."/>
            <person name="Ravi A."/>
            <person name="Getino M."/>
            <person name="Pursley I."/>
            <person name="Horton D.L."/>
            <person name="Alikhan N.F."/>
            <person name="Baker D."/>
            <person name="Gharbi K."/>
            <person name="Hall N."/>
            <person name="Watson M."/>
            <person name="Adriaenssens E.M."/>
            <person name="Foster-Nyarko E."/>
            <person name="Jarju S."/>
            <person name="Secka A."/>
            <person name="Antonio M."/>
            <person name="Oren A."/>
            <person name="Chaudhuri R.R."/>
            <person name="La Ragione R."/>
            <person name="Hildebrand F."/>
            <person name="Pallen M.J."/>
        </authorList>
    </citation>
    <scope>NUCLEOTIDE SEQUENCE</scope>
    <source>
        <strain evidence="7">CHK191-8634</strain>
    </source>
</reference>
<dbReference type="Pfam" id="PF09084">
    <property type="entry name" value="NMT1"/>
    <property type="match status" value="1"/>
</dbReference>
<feature type="region of interest" description="Disordered" evidence="4">
    <location>
        <begin position="29"/>
        <end position="65"/>
    </location>
</feature>
<dbReference type="GO" id="GO:0042597">
    <property type="term" value="C:periplasmic space"/>
    <property type="evidence" value="ECO:0007669"/>
    <property type="project" value="UniProtKB-SubCell"/>
</dbReference>
<sequence length="364" mass="39955">MKRLTRLLCLLMSFALLVALAACNDTQEPANDDGNAQETEQNNEQDTNEEDNSEQGGEELSEDEAWAQEPAYGQTIRYYMAEGCSSGTVMADLLGYYEEAGLTVEGVRGSSYTEALGTGSIEVAVGHIATMLVPSTNNVDLTFVDGAHFGCKSLYVLGDSDYQTTEDLIGQRISVPNGIGASDYNITACLFDSDGINPLEDVELVQVETSACVAAMQNGEIAAALLSDNWAYDMVQDGTLRQVRSLLDEDWAGRPCCVVAMNASFVEENPVTARKITEAIDRAHEYMRENPEESIDLMIENELYTGDRDMLIEYHNSLNYGIDNATAEEGLRYIADAYIRLDIITATDDVEEVMDIAWTPLLDE</sequence>
<evidence type="ECO:0000256" key="1">
    <source>
        <dbReference type="ARBA" id="ARBA00004418"/>
    </source>
</evidence>
<evidence type="ECO:0000313" key="7">
    <source>
        <dbReference type="EMBL" id="HIU43551.1"/>
    </source>
</evidence>
<dbReference type="Proteomes" id="UP000824073">
    <property type="component" value="Unassembled WGS sequence"/>
</dbReference>
<keyword evidence="3 5" id="KW-0732">Signal</keyword>
<evidence type="ECO:0000256" key="4">
    <source>
        <dbReference type="SAM" id="MobiDB-lite"/>
    </source>
</evidence>
<evidence type="ECO:0000256" key="2">
    <source>
        <dbReference type="ARBA" id="ARBA00010742"/>
    </source>
</evidence>
<dbReference type="SUPFAM" id="SSF53850">
    <property type="entry name" value="Periplasmic binding protein-like II"/>
    <property type="match status" value="1"/>
</dbReference>
<feature type="chain" id="PRO_5039731987" evidence="5">
    <location>
        <begin position="22"/>
        <end position="364"/>
    </location>
</feature>
<evidence type="ECO:0000256" key="3">
    <source>
        <dbReference type="ARBA" id="ARBA00022729"/>
    </source>
</evidence>
<gene>
    <name evidence="7" type="ORF">IAB67_04555</name>
</gene>
<name>A0A9D1IVM2_9CLOT</name>
<dbReference type="InterPro" id="IPR015168">
    <property type="entry name" value="SsuA/THI5"/>
</dbReference>
<dbReference type="AlphaFoldDB" id="A0A9D1IVM2"/>
<evidence type="ECO:0000256" key="5">
    <source>
        <dbReference type="SAM" id="SignalP"/>
    </source>
</evidence>
<feature type="domain" description="SsuA/THI5-like" evidence="6">
    <location>
        <begin position="87"/>
        <end position="293"/>
    </location>
</feature>
<feature type="signal peptide" evidence="5">
    <location>
        <begin position="1"/>
        <end position="21"/>
    </location>
</feature>
<dbReference type="EMBL" id="DVMR01000038">
    <property type="protein sequence ID" value="HIU43551.1"/>
    <property type="molecule type" value="Genomic_DNA"/>
</dbReference>
<dbReference type="PANTHER" id="PTHR30024:SF47">
    <property type="entry name" value="TAURINE-BINDING PERIPLASMIC PROTEIN"/>
    <property type="match status" value="1"/>
</dbReference>
<comment type="caution">
    <text evidence="7">The sequence shown here is derived from an EMBL/GenBank/DDBJ whole genome shotgun (WGS) entry which is preliminary data.</text>
</comment>
<dbReference type="PROSITE" id="PS51257">
    <property type="entry name" value="PROKAR_LIPOPROTEIN"/>
    <property type="match status" value="1"/>
</dbReference>
<comment type="subcellular location">
    <subcellularLocation>
        <location evidence="1">Periplasm</location>
    </subcellularLocation>
</comment>
<dbReference type="Gene3D" id="3.40.190.10">
    <property type="entry name" value="Periplasmic binding protein-like II"/>
    <property type="match status" value="2"/>
</dbReference>